<dbReference type="Proteomes" id="UP000433876">
    <property type="component" value="Unassembled WGS sequence"/>
</dbReference>
<sequence length="203" mass="22140">MFVTHEGPRSPSQEPISANQSGLREDINKQEQLVDGKGPGVSPVSTRKMANQATTNMNSGPQGQQDRWAALRARLRARDVEEHHIETIVAALDNAARWKPKGVASGGLVLGSGLGLGMVWLASRVGRRRGPPPRTSPVSRWTPRRTQKSQRSVGSETAMAHYRSPDDDVWCVLCIKGLHRIIPRAVHDHASFCAAFDEARAAA</sequence>
<feature type="region of interest" description="Disordered" evidence="1">
    <location>
        <begin position="1"/>
        <end position="44"/>
    </location>
</feature>
<organism evidence="2 3">
    <name type="scientific">Sordaria macrospora</name>
    <dbReference type="NCBI Taxonomy" id="5147"/>
    <lineage>
        <taxon>Eukaryota</taxon>
        <taxon>Fungi</taxon>
        <taxon>Dikarya</taxon>
        <taxon>Ascomycota</taxon>
        <taxon>Pezizomycotina</taxon>
        <taxon>Sordariomycetes</taxon>
        <taxon>Sordariomycetidae</taxon>
        <taxon>Sordariales</taxon>
        <taxon>Sordariaceae</taxon>
        <taxon>Sordaria</taxon>
    </lineage>
</organism>
<evidence type="ECO:0000256" key="1">
    <source>
        <dbReference type="SAM" id="MobiDB-lite"/>
    </source>
</evidence>
<dbReference type="AlphaFoldDB" id="A0A8S8ZYK1"/>
<feature type="compositionally biased region" description="Polar residues" evidence="1">
    <location>
        <begin position="10"/>
        <end position="22"/>
    </location>
</feature>
<name>A0A8S8ZYK1_SORMA</name>
<gene>
    <name evidence="2" type="ORF">SMACR_06866</name>
</gene>
<reference evidence="2 3" key="1">
    <citation type="submission" date="2017-07" db="EMBL/GenBank/DDBJ databases">
        <title>Genome sequence of the Sordaria macrospora wild type strain R19027.</title>
        <authorList>
            <person name="Nowrousian M."/>
            <person name="Teichert I."/>
            <person name="Kueck U."/>
        </authorList>
    </citation>
    <scope>NUCLEOTIDE SEQUENCE [LARGE SCALE GENOMIC DNA]</scope>
    <source>
        <strain evidence="2 3">R19027</strain>
        <tissue evidence="2">Mycelium</tissue>
    </source>
</reference>
<dbReference type="EMBL" id="NMPR01000034">
    <property type="protein sequence ID" value="KAA8633671.1"/>
    <property type="molecule type" value="Genomic_DNA"/>
</dbReference>
<comment type="caution">
    <text evidence="2">The sequence shown here is derived from an EMBL/GenBank/DDBJ whole genome shotgun (WGS) entry which is preliminary data.</text>
</comment>
<evidence type="ECO:0000313" key="2">
    <source>
        <dbReference type="EMBL" id="KAA8633671.1"/>
    </source>
</evidence>
<feature type="compositionally biased region" description="Basic and acidic residues" evidence="1">
    <location>
        <begin position="23"/>
        <end position="34"/>
    </location>
</feature>
<feature type="region of interest" description="Disordered" evidence="1">
    <location>
        <begin position="127"/>
        <end position="159"/>
    </location>
</feature>
<dbReference type="VEuPathDB" id="FungiDB:SMAC_06866"/>
<protein>
    <submittedName>
        <fullName evidence="2">Uncharacterized protein</fullName>
    </submittedName>
</protein>
<evidence type="ECO:0000313" key="3">
    <source>
        <dbReference type="Proteomes" id="UP000433876"/>
    </source>
</evidence>
<proteinExistence type="predicted"/>
<accession>A0A8S8ZYK1</accession>